<dbReference type="HAMAP" id="MF_01384">
    <property type="entry name" value="UreD"/>
    <property type="match status" value="1"/>
</dbReference>
<evidence type="ECO:0000313" key="4">
    <source>
        <dbReference type="Proteomes" id="UP000799640"/>
    </source>
</evidence>
<dbReference type="GO" id="GO:0016151">
    <property type="term" value="F:nickel cation binding"/>
    <property type="evidence" value="ECO:0007669"/>
    <property type="project" value="InterPro"/>
</dbReference>
<name>A0A6G1HSJ8_9PEZI</name>
<dbReference type="AlphaFoldDB" id="A0A6G1HSJ8"/>
<evidence type="ECO:0000256" key="2">
    <source>
        <dbReference type="ARBA" id="ARBA00023186"/>
    </source>
</evidence>
<dbReference type="InterPro" id="IPR002669">
    <property type="entry name" value="UreD"/>
</dbReference>
<sequence>MASPFASSTSLPGLGTIHVALLPPTTPVLQTLSYQYPLKLIAPDPSTLRTDAGAHLVHTVFLLTYGGGLVAGDTIDLRIKLSHPSRLVLLTQGSTKIFKTPTRSLVSGQRLVVDFEPGAALCYLPDPVQPYADSVFEQTQVYNVPGPDSSLCVCDWVSEGRTARGEKWSFYKYTSKNEVWLVPEEGDRKLILRDNVLLDDSGNVAPIAGRIDNLGVFGTLILVGPLFKALGEYFVDEFKRLPRIGNRNWDDTKEVMTDSIEVARARRQKQETKDGLLWTAAHVRGLVLVKFGAREVEGVKQWLSTMIKAEGSIETNFGERALLCLK</sequence>
<evidence type="ECO:0000256" key="1">
    <source>
        <dbReference type="ARBA" id="ARBA00007177"/>
    </source>
</evidence>
<gene>
    <name evidence="3" type="ORF">EJ06DRAFT_91957</name>
</gene>
<evidence type="ECO:0000313" key="3">
    <source>
        <dbReference type="EMBL" id="KAF2398809.1"/>
    </source>
</evidence>
<organism evidence="3 4">
    <name type="scientific">Trichodelitschia bisporula</name>
    <dbReference type="NCBI Taxonomy" id="703511"/>
    <lineage>
        <taxon>Eukaryota</taxon>
        <taxon>Fungi</taxon>
        <taxon>Dikarya</taxon>
        <taxon>Ascomycota</taxon>
        <taxon>Pezizomycotina</taxon>
        <taxon>Dothideomycetes</taxon>
        <taxon>Dothideomycetes incertae sedis</taxon>
        <taxon>Phaeotrichales</taxon>
        <taxon>Phaeotrichaceae</taxon>
        <taxon>Trichodelitschia</taxon>
    </lineage>
</organism>
<keyword evidence="4" id="KW-1185">Reference proteome</keyword>
<dbReference type="OrthoDB" id="5550464at2759"/>
<dbReference type="Pfam" id="PF01774">
    <property type="entry name" value="UreD"/>
    <property type="match status" value="1"/>
</dbReference>
<accession>A0A6G1HSJ8</accession>
<dbReference type="PANTHER" id="PTHR33643:SF1">
    <property type="entry name" value="UREASE ACCESSORY PROTEIN D"/>
    <property type="match status" value="1"/>
</dbReference>
<keyword evidence="2" id="KW-0143">Chaperone</keyword>
<protein>
    <submittedName>
        <fullName evidence="3">Urease accessory protein UreD</fullName>
    </submittedName>
</protein>
<comment type="similarity">
    <text evidence="1">Belongs to the UreD family.</text>
</comment>
<dbReference type="Proteomes" id="UP000799640">
    <property type="component" value="Unassembled WGS sequence"/>
</dbReference>
<reference evidence="3" key="1">
    <citation type="journal article" date="2020" name="Stud. Mycol.">
        <title>101 Dothideomycetes genomes: a test case for predicting lifestyles and emergence of pathogens.</title>
        <authorList>
            <person name="Haridas S."/>
            <person name="Albert R."/>
            <person name="Binder M."/>
            <person name="Bloem J."/>
            <person name="Labutti K."/>
            <person name="Salamov A."/>
            <person name="Andreopoulos B."/>
            <person name="Baker S."/>
            <person name="Barry K."/>
            <person name="Bills G."/>
            <person name="Bluhm B."/>
            <person name="Cannon C."/>
            <person name="Castanera R."/>
            <person name="Culley D."/>
            <person name="Daum C."/>
            <person name="Ezra D."/>
            <person name="Gonzalez J."/>
            <person name="Henrissat B."/>
            <person name="Kuo A."/>
            <person name="Liang C."/>
            <person name="Lipzen A."/>
            <person name="Lutzoni F."/>
            <person name="Magnuson J."/>
            <person name="Mondo S."/>
            <person name="Nolan M."/>
            <person name="Ohm R."/>
            <person name="Pangilinan J."/>
            <person name="Park H.-J."/>
            <person name="Ramirez L."/>
            <person name="Alfaro M."/>
            <person name="Sun H."/>
            <person name="Tritt A."/>
            <person name="Yoshinaga Y."/>
            <person name="Zwiers L.-H."/>
            <person name="Turgeon B."/>
            <person name="Goodwin S."/>
            <person name="Spatafora J."/>
            <person name="Crous P."/>
            <person name="Grigoriev I."/>
        </authorList>
    </citation>
    <scope>NUCLEOTIDE SEQUENCE</scope>
    <source>
        <strain evidence="3">CBS 262.69</strain>
    </source>
</reference>
<proteinExistence type="inferred from homology"/>
<dbReference type="EMBL" id="ML996699">
    <property type="protein sequence ID" value="KAF2398809.1"/>
    <property type="molecule type" value="Genomic_DNA"/>
</dbReference>
<dbReference type="PANTHER" id="PTHR33643">
    <property type="entry name" value="UREASE ACCESSORY PROTEIN D"/>
    <property type="match status" value="1"/>
</dbReference>